<dbReference type="Proteomes" id="UP000287033">
    <property type="component" value="Unassembled WGS sequence"/>
</dbReference>
<sequence>MNAVDNFELKDMGVRPQVNEEPFRDKARTSIEEGKRQDTAIFKGPAYCPYQPGYVMVPNMNNDPYLNNGSLSPPAPRTVSHKTPSVLLVVN</sequence>
<dbReference type="InterPro" id="IPR013558">
    <property type="entry name" value="CTNNB1-bd_N"/>
</dbReference>
<organism evidence="2 3">
    <name type="scientific">Chiloscyllium punctatum</name>
    <name type="common">Brownbanded bambooshark</name>
    <name type="synonym">Hemiscyllium punctatum</name>
    <dbReference type="NCBI Taxonomy" id="137246"/>
    <lineage>
        <taxon>Eukaryota</taxon>
        <taxon>Metazoa</taxon>
        <taxon>Chordata</taxon>
        <taxon>Craniata</taxon>
        <taxon>Vertebrata</taxon>
        <taxon>Chondrichthyes</taxon>
        <taxon>Elasmobranchii</taxon>
        <taxon>Galeomorphii</taxon>
        <taxon>Galeoidea</taxon>
        <taxon>Orectolobiformes</taxon>
        <taxon>Hemiscylliidae</taxon>
        <taxon>Chiloscyllium</taxon>
    </lineage>
</organism>
<comment type="caution">
    <text evidence="2">The sequence shown here is derived from an EMBL/GenBank/DDBJ whole genome shotgun (WGS) entry which is preliminary data.</text>
</comment>
<dbReference type="EMBL" id="BEZZ01000284">
    <property type="protein sequence ID" value="GCC30109.1"/>
    <property type="molecule type" value="Genomic_DNA"/>
</dbReference>
<name>A0A401SI72_CHIPU</name>
<feature type="domain" description="CTNNB1 binding N-teminal" evidence="1">
    <location>
        <begin position="15"/>
        <end position="84"/>
    </location>
</feature>
<gene>
    <name evidence="2" type="ORF">chiPu_0008555</name>
</gene>
<reference evidence="2 3" key="1">
    <citation type="journal article" date="2018" name="Nat. Ecol. Evol.">
        <title>Shark genomes provide insights into elasmobranch evolution and the origin of vertebrates.</title>
        <authorList>
            <person name="Hara Y"/>
            <person name="Yamaguchi K"/>
            <person name="Onimaru K"/>
            <person name="Kadota M"/>
            <person name="Koyanagi M"/>
            <person name="Keeley SD"/>
            <person name="Tatsumi K"/>
            <person name="Tanaka K"/>
            <person name="Motone F"/>
            <person name="Kageyama Y"/>
            <person name="Nozu R"/>
            <person name="Adachi N"/>
            <person name="Nishimura O"/>
            <person name="Nakagawa R"/>
            <person name="Tanegashima C"/>
            <person name="Kiyatake I"/>
            <person name="Matsumoto R"/>
            <person name="Murakumo K"/>
            <person name="Nishida K"/>
            <person name="Terakita A"/>
            <person name="Kuratani S"/>
            <person name="Sato K"/>
            <person name="Hyodo S Kuraku.S."/>
        </authorList>
    </citation>
    <scope>NUCLEOTIDE SEQUENCE [LARGE SCALE GENOMIC DNA]</scope>
</reference>
<proteinExistence type="predicted"/>
<evidence type="ECO:0000313" key="3">
    <source>
        <dbReference type="Proteomes" id="UP000287033"/>
    </source>
</evidence>
<dbReference type="Pfam" id="PF08347">
    <property type="entry name" value="CTNNB1_binding"/>
    <property type="match status" value="1"/>
</dbReference>
<dbReference type="OrthoDB" id="2307332at2759"/>
<evidence type="ECO:0000313" key="2">
    <source>
        <dbReference type="EMBL" id="GCC30109.1"/>
    </source>
</evidence>
<keyword evidence="3" id="KW-1185">Reference proteome</keyword>
<dbReference type="STRING" id="137246.A0A401SI72"/>
<accession>A0A401SI72</accession>
<dbReference type="AlphaFoldDB" id="A0A401SI72"/>
<protein>
    <recommendedName>
        <fullName evidence="1">CTNNB1 binding N-teminal domain-containing protein</fullName>
    </recommendedName>
</protein>
<evidence type="ECO:0000259" key="1">
    <source>
        <dbReference type="Pfam" id="PF08347"/>
    </source>
</evidence>